<accession>A0A382FCX7</accession>
<dbReference type="EMBL" id="UINC01049238">
    <property type="protein sequence ID" value="SVB60770.1"/>
    <property type="molecule type" value="Genomic_DNA"/>
</dbReference>
<organism evidence="1">
    <name type="scientific">marine metagenome</name>
    <dbReference type="NCBI Taxonomy" id="408172"/>
    <lineage>
        <taxon>unclassified sequences</taxon>
        <taxon>metagenomes</taxon>
        <taxon>ecological metagenomes</taxon>
    </lineage>
</organism>
<protein>
    <submittedName>
        <fullName evidence="1">Uncharacterized protein</fullName>
    </submittedName>
</protein>
<proteinExistence type="predicted"/>
<reference evidence="1" key="1">
    <citation type="submission" date="2018-05" db="EMBL/GenBank/DDBJ databases">
        <authorList>
            <person name="Lanie J.A."/>
            <person name="Ng W.-L."/>
            <person name="Kazmierczak K.M."/>
            <person name="Andrzejewski T.M."/>
            <person name="Davidsen T.M."/>
            <person name="Wayne K.J."/>
            <person name="Tettelin H."/>
            <person name="Glass J.I."/>
            <person name="Rusch D."/>
            <person name="Podicherti R."/>
            <person name="Tsui H.-C.T."/>
            <person name="Winkler M.E."/>
        </authorList>
    </citation>
    <scope>NUCLEOTIDE SEQUENCE</scope>
</reference>
<sequence>MVFLLMFQQGQVKLDRSFTFIYGRGTRENRVQFPLL</sequence>
<evidence type="ECO:0000313" key="1">
    <source>
        <dbReference type="EMBL" id="SVB60770.1"/>
    </source>
</evidence>
<dbReference type="AlphaFoldDB" id="A0A382FCX7"/>
<name>A0A382FCX7_9ZZZZ</name>
<gene>
    <name evidence="1" type="ORF">METZ01_LOCUS213624</name>
</gene>